<organism evidence="2 3">
    <name type="scientific">Streptomyces melanogenes</name>
    <dbReference type="NCBI Taxonomy" id="67326"/>
    <lineage>
        <taxon>Bacteria</taxon>
        <taxon>Bacillati</taxon>
        <taxon>Actinomycetota</taxon>
        <taxon>Actinomycetes</taxon>
        <taxon>Kitasatosporales</taxon>
        <taxon>Streptomycetaceae</taxon>
        <taxon>Streptomyces</taxon>
    </lineage>
</organism>
<dbReference type="EMBL" id="CP109019">
    <property type="protein sequence ID" value="WUT80801.1"/>
    <property type="molecule type" value="Genomic_DNA"/>
</dbReference>
<evidence type="ECO:0000313" key="2">
    <source>
        <dbReference type="EMBL" id="WUT80801.1"/>
    </source>
</evidence>
<accession>A0ABZ1XCP6</accession>
<proteinExistence type="predicted"/>
<evidence type="ECO:0008006" key="4">
    <source>
        <dbReference type="Google" id="ProtNLM"/>
    </source>
</evidence>
<dbReference type="Proteomes" id="UP001432060">
    <property type="component" value="Chromosome"/>
</dbReference>
<keyword evidence="1" id="KW-0472">Membrane</keyword>
<name>A0ABZ1XCP6_9ACTN</name>
<feature type="transmembrane region" description="Helical" evidence="1">
    <location>
        <begin position="108"/>
        <end position="129"/>
    </location>
</feature>
<evidence type="ECO:0000256" key="1">
    <source>
        <dbReference type="SAM" id="Phobius"/>
    </source>
</evidence>
<reference evidence="2" key="1">
    <citation type="submission" date="2022-10" db="EMBL/GenBank/DDBJ databases">
        <title>The complete genomes of actinobacterial strains from the NBC collection.</title>
        <authorList>
            <person name="Joergensen T.S."/>
            <person name="Alvarez Arevalo M."/>
            <person name="Sterndorff E.B."/>
            <person name="Faurdal D."/>
            <person name="Vuksanovic O."/>
            <person name="Mourched A.-S."/>
            <person name="Charusanti P."/>
            <person name="Shaw S."/>
            <person name="Blin K."/>
            <person name="Weber T."/>
        </authorList>
    </citation>
    <scope>NUCLEOTIDE SEQUENCE</scope>
    <source>
        <strain evidence="2">NBC_00668</strain>
    </source>
</reference>
<dbReference type="RefSeq" id="WP_329394680.1">
    <property type="nucleotide sequence ID" value="NZ_CP109019.1"/>
</dbReference>
<keyword evidence="1" id="KW-0812">Transmembrane</keyword>
<keyword evidence="3" id="KW-1185">Reference proteome</keyword>
<gene>
    <name evidence="2" type="ORF">OG515_00685</name>
</gene>
<evidence type="ECO:0000313" key="3">
    <source>
        <dbReference type="Proteomes" id="UP001432060"/>
    </source>
</evidence>
<keyword evidence="1" id="KW-1133">Transmembrane helix</keyword>
<protein>
    <recommendedName>
        <fullName evidence="4">DUF3592 domain-containing protein</fullName>
    </recommendedName>
</protein>
<sequence length="130" mass="14175">MGAWPVLSVLFALLGLAPARKVRGVRDLMVHGERAPGLCDSVTWEDGNASAWCSFLTLDGRRRRFEVKGYGPSRFEAGDEVEVAYWKNAPRTAVVVQDERNFARVHRVAAIACFGLAGVFGLTAALVAVR</sequence>